<dbReference type="InterPro" id="IPR006195">
    <property type="entry name" value="aa-tRNA-synth_II"/>
</dbReference>
<feature type="binding site" evidence="9">
    <location>
        <position position="115"/>
    </location>
    <ligand>
        <name>L-histidine</name>
        <dbReference type="ChEBI" id="CHEBI:57595"/>
    </ligand>
</feature>
<dbReference type="PANTHER" id="PTHR43707">
    <property type="entry name" value="HISTIDYL-TRNA SYNTHETASE"/>
    <property type="match status" value="1"/>
</dbReference>
<organism evidence="11">
    <name type="scientific">Sulfurovum sp. enrichment culture clone C5</name>
    <dbReference type="NCBI Taxonomy" id="497650"/>
    <lineage>
        <taxon>Bacteria</taxon>
        <taxon>Pseudomonadati</taxon>
        <taxon>Campylobacterota</taxon>
        <taxon>Epsilonproteobacteria</taxon>
        <taxon>Campylobacterales</taxon>
        <taxon>Sulfurovaceae</taxon>
        <taxon>Sulfurovum</taxon>
        <taxon>environmental samples</taxon>
    </lineage>
</organism>
<dbReference type="PROSITE" id="PS50862">
    <property type="entry name" value="AA_TRNA_LIGASE_II"/>
    <property type="match status" value="1"/>
</dbReference>
<feature type="binding site" evidence="9">
    <location>
        <position position="133"/>
    </location>
    <ligand>
        <name>L-histidine</name>
        <dbReference type="ChEBI" id="CHEBI:57595"/>
    </ligand>
</feature>
<proteinExistence type="inferred from homology"/>
<evidence type="ECO:0000256" key="3">
    <source>
        <dbReference type="ARBA" id="ARBA00022598"/>
    </source>
</evidence>
<dbReference type="Pfam" id="PF13393">
    <property type="entry name" value="tRNA-synt_His"/>
    <property type="match status" value="2"/>
</dbReference>
<dbReference type="PIRSF" id="PIRSF001549">
    <property type="entry name" value="His-tRNA_synth"/>
    <property type="match status" value="1"/>
</dbReference>
<keyword evidence="8" id="KW-0067">ATP-binding</keyword>
<dbReference type="CDD" id="cd00773">
    <property type="entry name" value="HisRS-like_core"/>
    <property type="match status" value="1"/>
</dbReference>
<evidence type="ECO:0000256" key="7">
    <source>
        <dbReference type="ARBA" id="ARBA00047639"/>
    </source>
</evidence>
<dbReference type="AlphaFoldDB" id="A0A0S4XPG0"/>
<evidence type="ECO:0000256" key="8">
    <source>
        <dbReference type="HAMAP-Rule" id="MF_00127"/>
    </source>
</evidence>
<feature type="binding site" evidence="9">
    <location>
        <position position="129"/>
    </location>
    <ligand>
        <name>L-histidine</name>
        <dbReference type="ChEBI" id="CHEBI:57595"/>
    </ligand>
</feature>
<feature type="binding site" evidence="9">
    <location>
        <begin position="84"/>
        <end position="86"/>
    </location>
    <ligand>
        <name>L-histidine</name>
        <dbReference type="ChEBI" id="CHEBI:57595"/>
    </ligand>
</feature>
<dbReference type="SUPFAM" id="SSF52954">
    <property type="entry name" value="Class II aaRS ABD-related"/>
    <property type="match status" value="1"/>
</dbReference>
<dbReference type="InterPro" id="IPR015807">
    <property type="entry name" value="His-tRNA-ligase"/>
</dbReference>
<dbReference type="InterPro" id="IPR036621">
    <property type="entry name" value="Anticodon-bd_dom_sf"/>
</dbReference>
<keyword evidence="8" id="KW-0963">Cytoplasm</keyword>
<dbReference type="EMBL" id="FAXN01000048">
    <property type="protein sequence ID" value="CUV65848.1"/>
    <property type="molecule type" value="Genomic_DNA"/>
</dbReference>
<evidence type="ECO:0000259" key="10">
    <source>
        <dbReference type="PROSITE" id="PS50862"/>
    </source>
</evidence>
<dbReference type="Gene3D" id="3.30.930.10">
    <property type="entry name" value="Bira Bifunctional Protein, Domain 2"/>
    <property type="match status" value="1"/>
</dbReference>
<comment type="catalytic activity">
    <reaction evidence="7 8">
        <text>tRNA(His) + L-histidine + ATP = L-histidyl-tRNA(His) + AMP + diphosphate + H(+)</text>
        <dbReference type="Rhea" id="RHEA:17313"/>
        <dbReference type="Rhea" id="RHEA-COMP:9665"/>
        <dbReference type="Rhea" id="RHEA-COMP:9689"/>
        <dbReference type="ChEBI" id="CHEBI:15378"/>
        <dbReference type="ChEBI" id="CHEBI:30616"/>
        <dbReference type="ChEBI" id="CHEBI:33019"/>
        <dbReference type="ChEBI" id="CHEBI:57595"/>
        <dbReference type="ChEBI" id="CHEBI:78442"/>
        <dbReference type="ChEBI" id="CHEBI:78527"/>
        <dbReference type="ChEBI" id="CHEBI:456215"/>
        <dbReference type="EC" id="6.1.1.21"/>
    </reaction>
</comment>
<dbReference type="GO" id="GO:0005737">
    <property type="term" value="C:cytoplasm"/>
    <property type="evidence" value="ECO:0007669"/>
    <property type="project" value="UniProtKB-SubCell"/>
</dbReference>
<feature type="binding site" evidence="9">
    <location>
        <begin position="263"/>
        <end position="264"/>
    </location>
    <ligand>
        <name>L-histidine</name>
        <dbReference type="ChEBI" id="CHEBI:57595"/>
    </ligand>
</feature>
<dbReference type="InterPro" id="IPR045864">
    <property type="entry name" value="aa-tRNA-synth_II/BPL/LPL"/>
</dbReference>
<comment type="subunit">
    <text evidence="2 8">Homodimer.</text>
</comment>
<accession>A0A0S4XPG0</accession>
<keyword evidence="5 8" id="KW-0648">Protein biosynthesis</keyword>
<dbReference type="Gene3D" id="3.40.50.800">
    <property type="entry name" value="Anticodon-binding domain"/>
    <property type="match status" value="1"/>
</dbReference>
<evidence type="ECO:0000313" key="11">
    <source>
        <dbReference type="EMBL" id="CUV65848.1"/>
    </source>
</evidence>
<feature type="binding site" evidence="9">
    <location>
        <position position="259"/>
    </location>
    <ligand>
        <name>L-histidine</name>
        <dbReference type="ChEBI" id="CHEBI:57595"/>
    </ligand>
</feature>
<keyword evidence="3 8" id="KW-0436">Ligase</keyword>
<gene>
    <name evidence="8 11" type="primary">hisS</name>
    <name evidence="11" type="ORF">BN3087_470002</name>
</gene>
<dbReference type="Pfam" id="PF03129">
    <property type="entry name" value="HGTP_anticodon"/>
    <property type="match status" value="1"/>
</dbReference>
<keyword evidence="6 8" id="KW-0030">Aminoacyl-tRNA synthetase</keyword>
<dbReference type="InterPro" id="IPR004154">
    <property type="entry name" value="Anticodon-bd"/>
</dbReference>
<dbReference type="GO" id="GO:0006427">
    <property type="term" value="P:histidyl-tRNA aminoacylation"/>
    <property type="evidence" value="ECO:0007669"/>
    <property type="project" value="UniProtKB-UniRule"/>
</dbReference>
<dbReference type="HAMAP" id="MF_00127">
    <property type="entry name" value="His_tRNA_synth"/>
    <property type="match status" value="1"/>
</dbReference>
<comment type="similarity">
    <text evidence="1 8">Belongs to the class-II aminoacyl-tRNA synthetase family.</text>
</comment>
<feature type="domain" description="Aminoacyl-transfer RNA synthetases class-II family profile" evidence="10">
    <location>
        <begin position="34"/>
        <end position="317"/>
    </location>
</feature>
<evidence type="ECO:0000256" key="5">
    <source>
        <dbReference type="ARBA" id="ARBA00022917"/>
    </source>
</evidence>
<dbReference type="EC" id="6.1.1.21" evidence="8"/>
<dbReference type="InterPro" id="IPR041715">
    <property type="entry name" value="HisRS-like_core"/>
</dbReference>
<dbReference type="SUPFAM" id="SSF55681">
    <property type="entry name" value="Class II aaRS and biotin synthetases"/>
    <property type="match status" value="1"/>
</dbReference>
<evidence type="ECO:0000256" key="6">
    <source>
        <dbReference type="ARBA" id="ARBA00023146"/>
    </source>
</evidence>
<reference evidence="11" key="1">
    <citation type="submission" date="2015-11" db="EMBL/GenBank/DDBJ databases">
        <authorList>
            <person name="Zhang Y."/>
            <person name="Guo Z."/>
        </authorList>
    </citation>
    <scope>NUCLEOTIDE SEQUENCE</scope>
    <source>
        <strain evidence="11">BN30871</strain>
    </source>
</reference>
<sequence length="411" mass="46903">MGEKMINPLRGMKDLAFEDSQKFVHIVTTAIKIARNYGYSYIETPILEETALFKRSVGESSDIVGKEMYQFQDKGDNDVCMRPEGTAGIVRAFISNKLDRQDSNYRFYYYGPMFRYERPQKGRLRSFHQFGCESFGEASVYEDFTIICMIKDIFDSLNIGFTLKINSLGCKDCMPAYREKLIAFLGNIKNELCEDCNRRIDTNPIRVLDCKTEKCQSMLSGSPKLLDNLCEVCDSDFEKLKLLLENMGIKYECDSNLVRGLDYYNKTAFEFVSNEIGSQSAIAGGGRYDRLVEFLDGKPTPAVGFALGIERIMDLVILPEPKREGYYLGSMNEDGIHKLLEVANFLRKNHKVTLEYKSKSLKSHLKSADRAEAKSIIFIGDDELANETLWIKDLETKEEKIIKIDSIESSL</sequence>
<protein>
    <recommendedName>
        <fullName evidence="8">Histidine--tRNA ligase</fullName>
        <ecNumber evidence="8">6.1.1.21</ecNumber>
    </recommendedName>
    <alternativeName>
        <fullName evidence="8">Histidyl-tRNA synthetase</fullName>
        <shortName evidence="8">HisRS</shortName>
    </alternativeName>
</protein>
<dbReference type="NCBIfam" id="TIGR00442">
    <property type="entry name" value="hisS"/>
    <property type="match status" value="1"/>
</dbReference>
<evidence type="ECO:0000256" key="1">
    <source>
        <dbReference type="ARBA" id="ARBA00008226"/>
    </source>
</evidence>
<keyword evidence="4 8" id="KW-0547">Nucleotide-binding</keyword>
<dbReference type="InterPro" id="IPR004516">
    <property type="entry name" value="HisRS/HisZ"/>
</dbReference>
<name>A0A0S4XPG0_9BACT</name>
<dbReference type="PANTHER" id="PTHR43707:SF1">
    <property type="entry name" value="HISTIDINE--TRNA LIGASE, MITOCHONDRIAL-RELATED"/>
    <property type="match status" value="1"/>
</dbReference>
<dbReference type="GO" id="GO:0004821">
    <property type="term" value="F:histidine-tRNA ligase activity"/>
    <property type="evidence" value="ECO:0007669"/>
    <property type="project" value="UniProtKB-UniRule"/>
</dbReference>
<dbReference type="GO" id="GO:0005524">
    <property type="term" value="F:ATP binding"/>
    <property type="evidence" value="ECO:0007669"/>
    <property type="project" value="UniProtKB-UniRule"/>
</dbReference>
<comment type="subcellular location">
    <subcellularLocation>
        <location evidence="8">Cytoplasm</location>
    </subcellularLocation>
</comment>
<evidence type="ECO:0000256" key="4">
    <source>
        <dbReference type="ARBA" id="ARBA00022741"/>
    </source>
</evidence>
<evidence type="ECO:0000256" key="9">
    <source>
        <dbReference type="PIRSR" id="PIRSR001549-1"/>
    </source>
</evidence>
<evidence type="ECO:0000256" key="2">
    <source>
        <dbReference type="ARBA" id="ARBA00011738"/>
    </source>
</evidence>